<dbReference type="GO" id="GO:0000155">
    <property type="term" value="F:phosphorelay sensor kinase activity"/>
    <property type="evidence" value="ECO:0007669"/>
    <property type="project" value="InterPro"/>
</dbReference>
<evidence type="ECO:0000259" key="8">
    <source>
        <dbReference type="PROSITE" id="PS50109"/>
    </source>
</evidence>
<name>A0A840C5S6_9HYPH</name>
<accession>A0A840C5S6</accession>
<dbReference type="GO" id="GO:0000156">
    <property type="term" value="F:phosphorelay response regulator activity"/>
    <property type="evidence" value="ECO:0007669"/>
    <property type="project" value="TreeGrafter"/>
</dbReference>
<dbReference type="PROSITE" id="PS50110">
    <property type="entry name" value="RESPONSE_REGULATORY"/>
    <property type="match status" value="1"/>
</dbReference>
<dbReference type="InterPro" id="IPR036890">
    <property type="entry name" value="HATPase_C_sf"/>
</dbReference>
<dbReference type="Gene3D" id="1.10.287.130">
    <property type="match status" value="1"/>
</dbReference>
<dbReference type="SUPFAM" id="SSF47384">
    <property type="entry name" value="Homodimeric domain of signal transducing histidine kinase"/>
    <property type="match status" value="1"/>
</dbReference>
<dbReference type="Pfam" id="PF02518">
    <property type="entry name" value="HATPase_c"/>
    <property type="match status" value="1"/>
</dbReference>
<evidence type="ECO:0000256" key="3">
    <source>
        <dbReference type="ARBA" id="ARBA00022553"/>
    </source>
</evidence>
<evidence type="ECO:0000256" key="5">
    <source>
        <dbReference type="ARBA" id="ARBA00022777"/>
    </source>
</evidence>
<dbReference type="AlphaFoldDB" id="A0A840C5S6"/>
<evidence type="ECO:0000256" key="6">
    <source>
        <dbReference type="PROSITE-ProRule" id="PRU00169"/>
    </source>
</evidence>
<protein>
    <recommendedName>
        <fullName evidence="2">histidine kinase</fullName>
        <ecNumber evidence="2">2.7.13.3</ecNumber>
    </recommendedName>
</protein>
<dbReference type="InterPro" id="IPR011006">
    <property type="entry name" value="CheY-like_superfamily"/>
</dbReference>
<dbReference type="PANTHER" id="PTHR42878:SF15">
    <property type="entry name" value="BACTERIOPHYTOCHROME"/>
    <property type="match status" value="1"/>
</dbReference>
<organism evidence="10 11">
    <name type="scientific">Chelatococcus caeni</name>
    <dbReference type="NCBI Taxonomy" id="1348468"/>
    <lineage>
        <taxon>Bacteria</taxon>
        <taxon>Pseudomonadati</taxon>
        <taxon>Pseudomonadota</taxon>
        <taxon>Alphaproteobacteria</taxon>
        <taxon>Hyphomicrobiales</taxon>
        <taxon>Chelatococcaceae</taxon>
        <taxon>Chelatococcus</taxon>
    </lineage>
</organism>
<dbReference type="InterPro" id="IPR003661">
    <property type="entry name" value="HisK_dim/P_dom"/>
</dbReference>
<feature type="modified residue" description="4-aspartylphosphate" evidence="6">
    <location>
        <position position="83"/>
    </location>
</feature>
<dbReference type="CDD" id="cd00082">
    <property type="entry name" value="HisKA"/>
    <property type="match status" value="1"/>
</dbReference>
<comment type="caution">
    <text evidence="10">The sequence shown here is derived from an EMBL/GenBank/DDBJ whole genome shotgun (WGS) entry which is preliminary data.</text>
</comment>
<dbReference type="InterPro" id="IPR003594">
    <property type="entry name" value="HATPase_dom"/>
</dbReference>
<dbReference type="SUPFAM" id="SSF55874">
    <property type="entry name" value="ATPase domain of HSP90 chaperone/DNA topoisomerase II/histidine kinase"/>
    <property type="match status" value="1"/>
</dbReference>
<sequence>MLVDESDLFYLTDDMPQDEEAGGARPWTVAVIDDDWAVHEATRFALRDYRLDGRGLEILTAGSAADGRRLVAERPDIAVILLDVVMESDDAGLGLVDFIRRDLGNETVRIILRTGQPGQAPERRIVIDHDINDYKAKTELTADRLFTTLTAALRSYAQLERLEVAHRQLAEGNALLEQRVAERTASLREANERLAARGAELARANRLKSEMLGTIAHDLKNPLGIILGRMEILDDLVRQEPPPREAIRAQVEHVRSSARHMGRMIDALIADAMGDALDITLRRGPADLAALVADVATSNRVLAERKGQRLTVEAPERLMFTGDADRLREALDNLVSNAVKYSPGGTNITLSLVREPGRAVCHVRDEGPGLSAEDELRLFGRFQRLSAQPTGGESATGLGLFITRRIAELHGGTVTARSHGPDRGATFSLLLPLDDGDDAP</sequence>
<dbReference type="FunFam" id="3.30.565.10:FF:000006">
    <property type="entry name" value="Sensor histidine kinase WalK"/>
    <property type="match status" value="1"/>
</dbReference>
<feature type="domain" description="Response regulatory" evidence="9">
    <location>
        <begin position="28"/>
        <end position="152"/>
    </location>
</feature>
<dbReference type="PRINTS" id="PR00344">
    <property type="entry name" value="BCTRLSENSOR"/>
</dbReference>
<gene>
    <name evidence="10" type="ORF">GGR16_004005</name>
</gene>
<evidence type="ECO:0000256" key="4">
    <source>
        <dbReference type="ARBA" id="ARBA00022679"/>
    </source>
</evidence>
<dbReference type="Pfam" id="PF00512">
    <property type="entry name" value="HisKA"/>
    <property type="match status" value="1"/>
</dbReference>
<dbReference type="Gene3D" id="3.40.50.2300">
    <property type="match status" value="1"/>
</dbReference>
<dbReference type="InterPro" id="IPR050351">
    <property type="entry name" value="BphY/WalK/GraS-like"/>
</dbReference>
<evidence type="ECO:0000256" key="1">
    <source>
        <dbReference type="ARBA" id="ARBA00000085"/>
    </source>
</evidence>
<keyword evidence="11" id="KW-1185">Reference proteome</keyword>
<comment type="catalytic activity">
    <reaction evidence="1">
        <text>ATP + protein L-histidine = ADP + protein N-phospho-L-histidine.</text>
        <dbReference type="EC" id="2.7.13.3"/>
    </reaction>
</comment>
<reference evidence="10 11" key="1">
    <citation type="submission" date="2020-08" db="EMBL/GenBank/DDBJ databases">
        <title>Genomic Encyclopedia of Type Strains, Phase IV (KMG-IV): sequencing the most valuable type-strain genomes for metagenomic binning, comparative biology and taxonomic classification.</title>
        <authorList>
            <person name="Goeker M."/>
        </authorList>
    </citation>
    <scope>NUCLEOTIDE SEQUENCE [LARGE SCALE GENOMIC DNA]</scope>
    <source>
        <strain evidence="10 11">DSM 103737</strain>
    </source>
</reference>
<dbReference type="SUPFAM" id="SSF52172">
    <property type="entry name" value="CheY-like"/>
    <property type="match status" value="1"/>
</dbReference>
<dbReference type="InterPro" id="IPR036097">
    <property type="entry name" value="HisK_dim/P_sf"/>
</dbReference>
<dbReference type="GO" id="GO:0007234">
    <property type="term" value="P:osmosensory signaling via phosphorelay pathway"/>
    <property type="evidence" value="ECO:0007669"/>
    <property type="project" value="TreeGrafter"/>
</dbReference>
<keyword evidence="7" id="KW-0175">Coiled coil</keyword>
<evidence type="ECO:0000259" key="9">
    <source>
        <dbReference type="PROSITE" id="PS50110"/>
    </source>
</evidence>
<keyword evidence="3 6" id="KW-0597">Phosphoprotein</keyword>
<dbReference type="Proteomes" id="UP000577362">
    <property type="component" value="Unassembled WGS sequence"/>
</dbReference>
<dbReference type="Gene3D" id="3.30.565.10">
    <property type="entry name" value="Histidine kinase-like ATPase, C-terminal domain"/>
    <property type="match status" value="1"/>
</dbReference>
<evidence type="ECO:0000256" key="2">
    <source>
        <dbReference type="ARBA" id="ARBA00012438"/>
    </source>
</evidence>
<feature type="coiled-coil region" evidence="7">
    <location>
        <begin position="159"/>
        <end position="193"/>
    </location>
</feature>
<proteinExistence type="predicted"/>
<dbReference type="InterPro" id="IPR004358">
    <property type="entry name" value="Sig_transdc_His_kin-like_C"/>
</dbReference>
<dbReference type="EMBL" id="JACIEN010000005">
    <property type="protein sequence ID" value="MBB4018958.1"/>
    <property type="molecule type" value="Genomic_DNA"/>
</dbReference>
<keyword evidence="5 10" id="KW-0418">Kinase</keyword>
<dbReference type="InterPro" id="IPR001789">
    <property type="entry name" value="Sig_transdc_resp-reg_receiver"/>
</dbReference>
<dbReference type="InterPro" id="IPR005467">
    <property type="entry name" value="His_kinase_dom"/>
</dbReference>
<dbReference type="EC" id="2.7.13.3" evidence="2"/>
<dbReference type="PROSITE" id="PS50109">
    <property type="entry name" value="HIS_KIN"/>
    <property type="match status" value="1"/>
</dbReference>
<evidence type="ECO:0000313" key="11">
    <source>
        <dbReference type="Proteomes" id="UP000577362"/>
    </source>
</evidence>
<keyword evidence="4" id="KW-0808">Transferase</keyword>
<dbReference type="PANTHER" id="PTHR42878">
    <property type="entry name" value="TWO-COMPONENT HISTIDINE KINASE"/>
    <property type="match status" value="1"/>
</dbReference>
<evidence type="ECO:0000313" key="10">
    <source>
        <dbReference type="EMBL" id="MBB4018958.1"/>
    </source>
</evidence>
<dbReference type="SMART" id="SM00388">
    <property type="entry name" value="HisKA"/>
    <property type="match status" value="1"/>
</dbReference>
<dbReference type="SMART" id="SM00387">
    <property type="entry name" value="HATPase_c"/>
    <property type="match status" value="1"/>
</dbReference>
<dbReference type="GO" id="GO:0030295">
    <property type="term" value="F:protein kinase activator activity"/>
    <property type="evidence" value="ECO:0007669"/>
    <property type="project" value="TreeGrafter"/>
</dbReference>
<dbReference type="CDD" id="cd00075">
    <property type="entry name" value="HATPase"/>
    <property type="match status" value="1"/>
</dbReference>
<feature type="domain" description="Histidine kinase" evidence="8">
    <location>
        <begin position="214"/>
        <end position="435"/>
    </location>
</feature>
<evidence type="ECO:0000256" key="7">
    <source>
        <dbReference type="SAM" id="Coils"/>
    </source>
</evidence>